<keyword evidence="3" id="KW-0804">Transcription</keyword>
<feature type="region of interest" description="Disordered" evidence="5">
    <location>
        <begin position="26"/>
        <end position="46"/>
    </location>
</feature>
<dbReference type="EMBL" id="JAPJZI010000001">
    <property type="protein sequence ID" value="MDA5398616.1"/>
    <property type="molecule type" value="Genomic_DNA"/>
</dbReference>
<evidence type="ECO:0000256" key="5">
    <source>
        <dbReference type="SAM" id="MobiDB-lite"/>
    </source>
</evidence>
<evidence type="ECO:0000256" key="4">
    <source>
        <dbReference type="PROSITE-ProRule" id="PRU00335"/>
    </source>
</evidence>
<dbReference type="InterPro" id="IPR009057">
    <property type="entry name" value="Homeodomain-like_sf"/>
</dbReference>
<proteinExistence type="predicted"/>
<dbReference type="SUPFAM" id="SSF46689">
    <property type="entry name" value="Homeodomain-like"/>
    <property type="match status" value="1"/>
</dbReference>
<accession>A0A9X3UHP2</accession>
<evidence type="ECO:0000259" key="6">
    <source>
        <dbReference type="PROSITE" id="PS50977"/>
    </source>
</evidence>
<feature type="DNA-binding region" description="H-T-H motif" evidence="4">
    <location>
        <begin position="70"/>
        <end position="89"/>
    </location>
</feature>
<evidence type="ECO:0000256" key="2">
    <source>
        <dbReference type="ARBA" id="ARBA00023125"/>
    </source>
</evidence>
<name>A0A9X3UHP2_9HYPH</name>
<dbReference type="Pfam" id="PF00440">
    <property type="entry name" value="TetR_N"/>
    <property type="match status" value="1"/>
</dbReference>
<evidence type="ECO:0000256" key="3">
    <source>
        <dbReference type="ARBA" id="ARBA00023163"/>
    </source>
</evidence>
<evidence type="ECO:0000313" key="7">
    <source>
        <dbReference type="EMBL" id="MDA5398616.1"/>
    </source>
</evidence>
<gene>
    <name evidence="7" type="ORF">OQ273_08545</name>
</gene>
<dbReference type="Gene3D" id="1.10.10.60">
    <property type="entry name" value="Homeodomain-like"/>
    <property type="match status" value="1"/>
</dbReference>
<keyword evidence="8" id="KW-1185">Reference proteome</keyword>
<dbReference type="Gene3D" id="1.10.357.10">
    <property type="entry name" value="Tetracycline Repressor, domain 2"/>
    <property type="match status" value="1"/>
</dbReference>
<dbReference type="InterPro" id="IPR001647">
    <property type="entry name" value="HTH_TetR"/>
</dbReference>
<dbReference type="GO" id="GO:0003700">
    <property type="term" value="F:DNA-binding transcription factor activity"/>
    <property type="evidence" value="ECO:0007669"/>
    <property type="project" value="TreeGrafter"/>
</dbReference>
<dbReference type="PROSITE" id="PS50977">
    <property type="entry name" value="HTH_TETR_2"/>
    <property type="match status" value="1"/>
</dbReference>
<sequence>MTTYPVVCSSPVKEYRGVRPSLAGAIPKGLRRKTPPMSASATQSPVRPVQEDILNAAAKCFMARGYAATSIDDVARSLGATKGRIYHHYRSKADLFFDVFRHGMQMNFDAITPIASQSMPTAEKLRRMTKTHCLAMIHTQPFQRCVWEGVELLQRGATTPEQREILIELQSMRDNYAEIFRTVLDKAKQEGIAHFESSSIALQLMFISLNSPLFWFQEREGQDESTIEHIASQCALFALRGLGLTEELAENV</sequence>
<protein>
    <submittedName>
        <fullName evidence="7">TetR/AcrR family transcriptional regulator</fullName>
    </submittedName>
</protein>
<keyword evidence="2 4" id="KW-0238">DNA-binding</keyword>
<dbReference type="InterPro" id="IPR050109">
    <property type="entry name" value="HTH-type_TetR-like_transc_reg"/>
</dbReference>
<evidence type="ECO:0000256" key="1">
    <source>
        <dbReference type="ARBA" id="ARBA00023015"/>
    </source>
</evidence>
<comment type="caution">
    <text evidence="7">The sequence shown here is derived from an EMBL/GenBank/DDBJ whole genome shotgun (WGS) entry which is preliminary data.</text>
</comment>
<dbReference type="Pfam" id="PF17932">
    <property type="entry name" value="TetR_C_24"/>
    <property type="match status" value="1"/>
</dbReference>
<dbReference type="InterPro" id="IPR041490">
    <property type="entry name" value="KstR2_TetR_C"/>
</dbReference>
<organism evidence="7 8">
    <name type="scientific">Hoeflea prorocentri</name>
    <dbReference type="NCBI Taxonomy" id="1922333"/>
    <lineage>
        <taxon>Bacteria</taxon>
        <taxon>Pseudomonadati</taxon>
        <taxon>Pseudomonadota</taxon>
        <taxon>Alphaproteobacteria</taxon>
        <taxon>Hyphomicrobiales</taxon>
        <taxon>Rhizobiaceae</taxon>
        <taxon>Hoeflea</taxon>
    </lineage>
</organism>
<dbReference type="RefSeq" id="WP_267990027.1">
    <property type="nucleotide sequence ID" value="NZ_JAPJZI010000001.1"/>
</dbReference>
<reference evidence="7" key="1">
    <citation type="submission" date="2022-11" db="EMBL/GenBank/DDBJ databases">
        <title>Draft genome sequence of Hoeflea poritis E7-10 and Hoeflea prorocentri PM5-8, separated from scleractinian coral Porites lutea and marine dinoflagellate.</title>
        <authorList>
            <person name="Zhang G."/>
            <person name="Wei Q."/>
            <person name="Cai L."/>
        </authorList>
    </citation>
    <scope>NUCLEOTIDE SEQUENCE</scope>
    <source>
        <strain evidence="7">PM5-8</strain>
    </source>
</reference>
<dbReference type="GO" id="GO:0000976">
    <property type="term" value="F:transcription cis-regulatory region binding"/>
    <property type="evidence" value="ECO:0007669"/>
    <property type="project" value="TreeGrafter"/>
</dbReference>
<evidence type="ECO:0000313" key="8">
    <source>
        <dbReference type="Proteomes" id="UP001151234"/>
    </source>
</evidence>
<dbReference type="PANTHER" id="PTHR30055:SF234">
    <property type="entry name" value="HTH-TYPE TRANSCRIPTIONAL REGULATOR BETI"/>
    <property type="match status" value="1"/>
</dbReference>
<feature type="domain" description="HTH tetR-type" evidence="6">
    <location>
        <begin position="47"/>
        <end position="107"/>
    </location>
</feature>
<keyword evidence="1" id="KW-0805">Transcription regulation</keyword>
<dbReference type="AlphaFoldDB" id="A0A9X3UHP2"/>
<dbReference type="Proteomes" id="UP001151234">
    <property type="component" value="Unassembled WGS sequence"/>
</dbReference>
<dbReference type="PRINTS" id="PR00455">
    <property type="entry name" value="HTHTETR"/>
</dbReference>
<dbReference type="PANTHER" id="PTHR30055">
    <property type="entry name" value="HTH-TYPE TRANSCRIPTIONAL REGULATOR RUTR"/>
    <property type="match status" value="1"/>
</dbReference>